<evidence type="ECO:0000313" key="5">
    <source>
        <dbReference type="EMBL" id="MBB6691104.1"/>
    </source>
</evidence>
<comment type="caution">
    <text evidence="5">The sequence shown here is derived from an EMBL/GenBank/DDBJ whole genome shotgun (WGS) entry which is preliminary data.</text>
</comment>
<dbReference type="Proteomes" id="UP000553776">
    <property type="component" value="Unassembled WGS sequence"/>
</dbReference>
<dbReference type="SMART" id="SM00342">
    <property type="entry name" value="HTH_ARAC"/>
    <property type="match status" value="1"/>
</dbReference>
<sequence length="283" mass="31814">MDWVDRMNKAIGYIEDRLAGEVDYEAAARIACCSTYHFQRMFSFIAGVSLSEYVRRRRLTLAAFELQNGKIKVIDLALKYGYESPEAFARAFQNLHGTTPTAARSAGAKLKAYPRISFQISIQGVAEMNYRIEEMPGFSIVGVQEKVPMSRAFEVVPGLWANAAQDGLFGRLWDIRADDHPVSGILGVCADGDFGRNEEFHYVLSIVSDRSPPEGMTKRDFPAATWAVFEAEGGPEGLAELWRRLYTEWVPVSGYELAYVPAIERYLPPEENRNELWVAVVPK</sequence>
<dbReference type="Pfam" id="PF12833">
    <property type="entry name" value="HTH_18"/>
    <property type="match status" value="1"/>
</dbReference>
<dbReference type="InterPro" id="IPR009057">
    <property type="entry name" value="Homeodomain-like_sf"/>
</dbReference>
<dbReference type="PROSITE" id="PS01124">
    <property type="entry name" value="HTH_ARAC_FAMILY_2"/>
    <property type="match status" value="1"/>
</dbReference>
<reference evidence="5 6" key="1">
    <citation type="submission" date="2020-08" db="EMBL/GenBank/DDBJ databases">
        <title>Cohnella phylogeny.</title>
        <authorList>
            <person name="Dunlap C."/>
        </authorList>
    </citation>
    <scope>NUCLEOTIDE SEQUENCE [LARGE SCALE GENOMIC DNA]</scope>
    <source>
        <strain evidence="5 6">DSM 25239</strain>
    </source>
</reference>
<protein>
    <submittedName>
        <fullName evidence="5">AraC family transcriptional regulator</fullName>
    </submittedName>
</protein>
<keyword evidence="2" id="KW-0238">DNA-binding</keyword>
<dbReference type="InterPro" id="IPR011256">
    <property type="entry name" value="Reg_factor_effector_dom_sf"/>
</dbReference>
<accession>A0A841TZL4</accession>
<evidence type="ECO:0000256" key="1">
    <source>
        <dbReference type="ARBA" id="ARBA00023015"/>
    </source>
</evidence>
<dbReference type="GO" id="GO:0003700">
    <property type="term" value="F:DNA-binding transcription factor activity"/>
    <property type="evidence" value="ECO:0007669"/>
    <property type="project" value="InterPro"/>
</dbReference>
<feature type="domain" description="HTH araC/xylS-type" evidence="4">
    <location>
        <begin position="8"/>
        <end position="106"/>
    </location>
</feature>
<dbReference type="PANTHER" id="PTHR47504:SF5">
    <property type="entry name" value="RIGHT ORIGIN-BINDING PROTEIN"/>
    <property type="match status" value="1"/>
</dbReference>
<evidence type="ECO:0000256" key="2">
    <source>
        <dbReference type="ARBA" id="ARBA00023125"/>
    </source>
</evidence>
<keyword evidence="6" id="KW-1185">Reference proteome</keyword>
<dbReference type="EMBL" id="JACJVR010000020">
    <property type="protein sequence ID" value="MBB6691104.1"/>
    <property type="molecule type" value="Genomic_DNA"/>
</dbReference>
<gene>
    <name evidence="5" type="ORF">H7B90_06775</name>
</gene>
<organism evidence="5 6">
    <name type="scientific">Cohnella xylanilytica</name>
    <dbReference type="NCBI Taxonomy" id="557555"/>
    <lineage>
        <taxon>Bacteria</taxon>
        <taxon>Bacillati</taxon>
        <taxon>Bacillota</taxon>
        <taxon>Bacilli</taxon>
        <taxon>Bacillales</taxon>
        <taxon>Paenibacillaceae</taxon>
        <taxon>Cohnella</taxon>
    </lineage>
</organism>
<dbReference type="Gene3D" id="3.20.80.10">
    <property type="entry name" value="Regulatory factor, effector binding domain"/>
    <property type="match status" value="1"/>
</dbReference>
<dbReference type="SMART" id="SM00871">
    <property type="entry name" value="AraC_E_bind"/>
    <property type="match status" value="1"/>
</dbReference>
<evidence type="ECO:0000256" key="3">
    <source>
        <dbReference type="ARBA" id="ARBA00023163"/>
    </source>
</evidence>
<dbReference type="SUPFAM" id="SSF55136">
    <property type="entry name" value="Probable bacterial effector-binding domain"/>
    <property type="match status" value="1"/>
</dbReference>
<evidence type="ECO:0000259" key="4">
    <source>
        <dbReference type="PROSITE" id="PS01124"/>
    </source>
</evidence>
<dbReference type="Pfam" id="PF06445">
    <property type="entry name" value="GyrI-like"/>
    <property type="match status" value="1"/>
</dbReference>
<keyword evidence="3" id="KW-0804">Transcription</keyword>
<dbReference type="InterPro" id="IPR029442">
    <property type="entry name" value="GyrI-like"/>
</dbReference>
<dbReference type="InterPro" id="IPR050959">
    <property type="entry name" value="MarA-like"/>
</dbReference>
<dbReference type="AlphaFoldDB" id="A0A841TZL4"/>
<dbReference type="InterPro" id="IPR018062">
    <property type="entry name" value="HTH_AraC-typ_CS"/>
</dbReference>
<dbReference type="PANTHER" id="PTHR47504">
    <property type="entry name" value="RIGHT ORIGIN-BINDING PROTEIN"/>
    <property type="match status" value="1"/>
</dbReference>
<dbReference type="Gene3D" id="1.10.10.60">
    <property type="entry name" value="Homeodomain-like"/>
    <property type="match status" value="2"/>
</dbReference>
<dbReference type="RefSeq" id="WP_185135103.1">
    <property type="nucleotide sequence ID" value="NZ_JACJVR010000020.1"/>
</dbReference>
<proteinExistence type="predicted"/>
<dbReference type="InterPro" id="IPR010499">
    <property type="entry name" value="AraC_E-bd"/>
</dbReference>
<dbReference type="InterPro" id="IPR018060">
    <property type="entry name" value="HTH_AraC"/>
</dbReference>
<dbReference type="GO" id="GO:0043565">
    <property type="term" value="F:sequence-specific DNA binding"/>
    <property type="evidence" value="ECO:0007669"/>
    <property type="project" value="InterPro"/>
</dbReference>
<dbReference type="SUPFAM" id="SSF46689">
    <property type="entry name" value="Homeodomain-like"/>
    <property type="match status" value="2"/>
</dbReference>
<name>A0A841TZL4_9BACL</name>
<dbReference type="PROSITE" id="PS00041">
    <property type="entry name" value="HTH_ARAC_FAMILY_1"/>
    <property type="match status" value="1"/>
</dbReference>
<evidence type="ECO:0000313" key="6">
    <source>
        <dbReference type="Proteomes" id="UP000553776"/>
    </source>
</evidence>
<keyword evidence="1" id="KW-0805">Transcription regulation</keyword>